<evidence type="ECO:0000313" key="4">
    <source>
        <dbReference type="EMBL" id="MFD1002211.1"/>
    </source>
</evidence>
<dbReference type="GO" id="GO:0016787">
    <property type="term" value="F:hydrolase activity"/>
    <property type="evidence" value="ECO:0007669"/>
    <property type="project" value="UniProtKB-KW"/>
</dbReference>
<dbReference type="Proteomes" id="UP001597112">
    <property type="component" value="Unassembled WGS sequence"/>
</dbReference>
<keyword evidence="4" id="KW-0378">Hydrolase</keyword>
<comment type="similarity">
    <text evidence="3">Belongs to the glycosyl hydrolase 130 family.</text>
</comment>
<organism evidence="4 5">
    <name type="scientific">Ohtaekwangia kribbensis</name>
    <dbReference type="NCBI Taxonomy" id="688913"/>
    <lineage>
        <taxon>Bacteria</taxon>
        <taxon>Pseudomonadati</taxon>
        <taxon>Bacteroidota</taxon>
        <taxon>Cytophagia</taxon>
        <taxon>Cytophagales</taxon>
        <taxon>Fulvivirgaceae</taxon>
        <taxon>Ohtaekwangia</taxon>
    </lineage>
</organism>
<dbReference type="PANTHER" id="PTHR34106:SF5">
    <property type="entry name" value="GLYCOSIDASE"/>
    <property type="match status" value="1"/>
</dbReference>
<accession>A0ABW3KAG4</accession>
<dbReference type="RefSeq" id="WP_377583096.1">
    <property type="nucleotide sequence ID" value="NZ_JBHTKA010000008.1"/>
</dbReference>
<dbReference type="EMBL" id="JBHTKA010000008">
    <property type="protein sequence ID" value="MFD1002211.1"/>
    <property type="molecule type" value="Genomic_DNA"/>
</dbReference>
<dbReference type="CDD" id="cd18610">
    <property type="entry name" value="GH130_BT3780-like"/>
    <property type="match status" value="1"/>
</dbReference>
<keyword evidence="2" id="KW-0808">Transferase</keyword>
<dbReference type="SUPFAM" id="SSF75005">
    <property type="entry name" value="Arabinanase/levansucrase/invertase"/>
    <property type="match status" value="1"/>
</dbReference>
<dbReference type="PROSITE" id="PS51257">
    <property type="entry name" value="PROKAR_LIPOPROTEIN"/>
    <property type="match status" value="1"/>
</dbReference>
<protein>
    <submittedName>
        <fullName evidence="4">Glycoside hydrolase family 130 protein</fullName>
    </submittedName>
</protein>
<gene>
    <name evidence="4" type="ORF">ACFQ21_23000</name>
</gene>
<comment type="caution">
    <text evidence="4">The sequence shown here is derived from an EMBL/GenBank/DDBJ whole genome shotgun (WGS) entry which is preliminary data.</text>
</comment>
<dbReference type="InterPro" id="IPR023296">
    <property type="entry name" value="Glyco_hydro_beta-prop_sf"/>
</dbReference>
<dbReference type="PANTHER" id="PTHR34106">
    <property type="entry name" value="GLYCOSIDASE"/>
    <property type="match status" value="1"/>
</dbReference>
<evidence type="ECO:0000256" key="2">
    <source>
        <dbReference type="ARBA" id="ARBA00022679"/>
    </source>
</evidence>
<dbReference type="PIRSF" id="PIRSF016202">
    <property type="entry name" value="PH1107"/>
    <property type="match status" value="1"/>
</dbReference>
<evidence type="ECO:0000256" key="3">
    <source>
        <dbReference type="ARBA" id="ARBA00024356"/>
    </source>
</evidence>
<sequence>MKRKKNFWDVLLVLVSVALIVAGCDSRKPSSSEAPQPDSSWAMLPFIKADSVNPVLLPGENTFQCSILKKSVRWEEKDVFNPAAVVRDGKVYLLYRAEDVIGKYAGTSRLGLAISRDGLHFEKMKEPVLYPDNDSLKVYEWEGGIEDPRIVESEDSTYIVTYTAYDGNVARLMLATSKDLVHWQKHGCVLQGKYKNTWSKSGAIVARQQGSRIVAEKVNGKYWMYFGDTDLFMATSADLLHWTPVLENDSLKSVLQPRAGYFDSRLVESGPYALIKDEGILLIYNGMNLDEGGDNAIAKGAYCGGQVLFDKNDPTKVKARLEKNFIRPDKEYEINGQINQVCFLEGMVYFNNRWFLYFGTADSKIAVAVHP</sequence>
<dbReference type="Gene3D" id="2.115.10.20">
    <property type="entry name" value="Glycosyl hydrolase domain, family 43"/>
    <property type="match status" value="1"/>
</dbReference>
<name>A0ABW3KAG4_9BACT</name>
<keyword evidence="1" id="KW-0328">Glycosyltransferase</keyword>
<evidence type="ECO:0000256" key="1">
    <source>
        <dbReference type="ARBA" id="ARBA00022676"/>
    </source>
</evidence>
<dbReference type="Pfam" id="PF04041">
    <property type="entry name" value="Glyco_hydro_130"/>
    <property type="match status" value="1"/>
</dbReference>
<proteinExistence type="inferred from homology"/>
<dbReference type="InterPro" id="IPR007184">
    <property type="entry name" value="Mannoside_phosphorylase"/>
</dbReference>
<evidence type="ECO:0000313" key="5">
    <source>
        <dbReference type="Proteomes" id="UP001597112"/>
    </source>
</evidence>
<reference evidence="5" key="1">
    <citation type="journal article" date="2019" name="Int. J. Syst. Evol. Microbiol.">
        <title>The Global Catalogue of Microorganisms (GCM) 10K type strain sequencing project: providing services to taxonomists for standard genome sequencing and annotation.</title>
        <authorList>
            <consortium name="The Broad Institute Genomics Platform"/>
            <consortium name="The Broad Institute Genome Sequencing Center for Infectious Disease"/>
            <person name="Wu L."/>
            <person name="Ma J."/>
        </authorList>
    </citation>
    <scope>NUCLEOTIDE SEQUENCE [LARGE SCALE GENOMIC DNA]</scope>
    <source>
        <strain evidence="5">CCUG 58938</strain>
    </source>
</reference>
<keyword evidence="5" id="KW-1185">Reference proteome</keyword>